<dbReference type="PANTHER" id="PTHR47739:SF1">
    <property type="entry name" value="TRNA1(VAL) (ADENINE(37)-N6)-METHYLTRANSFERASE"/>
    <property type="match status" value="1"/>
</dbReference>
<dbReference type="CDD" id="cd02440">
    <property type="entry name" value="AdoMet_MTases"/>
    <property type="match status" value="1"/>
</dbReference>
<evidence type="ECO:0000256" key="2">
    <source>
        <dbReference type="ARBA" id="ARBA00022691"/>
    </source>
</evidence>
<sequence length="262" mass="27038">MRVSLDQPDTFVKSQTLTRDAFLGGRLTVSQPRNGFRAGLDSVLLGAAVCPAAESLLDLGAGVGTASLVALAHERGLGAVLVDRDAGMLALAMANAETNGVGDQVRTVALDVTAAGAERQSAGLKPDSFSAVIANPPFFDAAAGTRAGEPARARARHMAAGDLDLWVRAAAAAAAPGGEIIFVYPAAGLAPLLAAFSQRFGAVTILPLSPRSSEPASRVLLRGTKGSRAPMTLLATRALHIAGRDFTPEFEAIFRGQARLDW</sequence>
<keyword evidence="1 4" id="KW-0808">Transferase</keyword>
<dbReference type="PROSITE" id="PS00092">
    <property type="entry name" value="N6_MTASE"/>
    <property type="match status" value="1"/>
</dbReference>
<proteinExistence type="predicted"/>
<keyword evidence="1 4" id="KW-0489">Methyltransferase</keyword>
<dbReference type="PANTHER" id="PTHR47739">
    <property type="entry name" value="TRNA1(VAL) (ADENINE(37)-N6)-METHYLTRANSFERASE"/>
    <property type="match status" value="1"/>
</dbReference>
<dbReference type="GO" id="GO:0008168">
    <property type="term" value="F:methyltransferase activity"/>
    <property type="evidence" value="ECO:0007669"/>
    <property type="project" value="UniProtKB-KW"/>
</dbReference>
<dbReference type="Gene3D" id="3.40.50.150">
    <property type="entry name" value="Vaccinia Virus protein VP39"/>
    <property type="match status" value="1"/>
</dbReference>
<evidence type="ECO:0000256" key="1">
    <source>
        <dbReference type="ARBA" id="ARBA00022603"/>
    </source>
</evidence>
<name>A0ABQ5W523_9HYPH</name>
<dbReference type="Pfam" id="PF05175">
    <property type="entry name" value="MTS"/>
    <property type="match status" value="1"/>
</dbReference>
<dbReference type="SUPFAM" id="SSF53335">
    <property type="entry name" value="S-adenosyl-L-methionine-dependent methyltransferases"/>
    <property type="match status" value="1"/>
</dbReference>
<dbReference type="Proteomes" id="UP001156691">
    <property type="component" value="Unassembled WGS sequence"/>
</dbReference>
<dbReference type="EMBL" id="BSNS01000011">
    <property type="protein sequence ID" value="GLQ54896.1"/>
    <property type="molecule type" value="Genomic_DNA"/>
</dbReference>
<dbReference type="GO" id="GO:0032259">
    <property type="term" value="P:methylation"/>
    <property type="evidence" value="ECO:0007669"/>
    <property type="project" value="UniProtKB-KW"/>
</dbReference>
<dbReference type="InterPro" id="IPR007848">
    <property type="entry name" value="Small_mtfrase_dom"/>
</dbReference>
<feature type="domain" description="Methyltransferase small" evidence="3">
    <location>
        <begin position="52"/>
        <end position="143"/>
    </location>
</feature>
<keyword evidence="2" id="KW-0949">S-adenosyl-L-methionine</keyword>
<accession>A0ABQ5W523</accession>
<gene>
    <name evidence="4" type="ORF">GCM10010862_21550</name>
</gene>
<evidence type="ECO:0000313" key="4">
    <source>
        <dbReference type="EMBL" id="GLQ54896.1"/>
    </source>
</evidence>
<evidence type="ECO:0000259" key="3">
    <source>
        <dbReference type="Pfam" id="PF05175"/>
    </source>
</evidence>
<dbReference type="InterPro" id="IPR029063">
    <property type="entry name" value="SAM-dependent_MTases_sf"/>
</dbReference>
<protein>
    <submittedName>
        <fullName evidence="4">Methyltransferase</fullName>
    </submittedName>
</protein>
<organism evidence="4 5">
    <name type="scientific">Devosia nitrariae</name>
    <dbReference type="NCBI Taxonomy" id="2071872"/>
    <lineage>
        <taxon>Bacteria</taxon>
        <taxon>Pseudomonadati</taxon>
        <taxon>Pseudomonadota</taxon>
        <taxon>Alphaproteobacteria</taxon>
        <taxon>Hyphomicrobiales</taxon>
        <taxon>Devosiaceae</taxon>
        <taxon>Devosia</taxon>
    </lineage>
</organism>
<reference evidence="5" key="1">
    <citation type="journal article" date="2019" name="Int. J. Syst. Evol. Microbiol.">
        <title>The Global Catalogue of Microorganisms (GCM) 10K type strain sequencing project: providing services to taxonomists for standard genome sequencing and annotation.</title>
        <authorList>
            <consortium name="The Broad Institute Genomics Platform"/>
            <consortium name="The Broad Institute Genome Sequencing Center for Infectious Disease"/>
            <person name="Wu L."/>
            <person name="Ma J."/>
        </authorList>
    </citation>
    <scope>NUCLEOTIDE SEQUENCE [LARGE SCALE GENOMIC DNA]</scope>
    <source>
        <strain evidence="5">NBRC 112416</strain>
    </source>
</reference>
<comment type="caution">
    <text evidence="4">The sequence shown here is derived from an EMBL/GenBank/DDBJ whole genome shotgun (WGS) entry which is preliminary data.</text>
</comment>
<dbReference type="InterPro" id="IPR002052">
    <property type="entry name" value="DNA_methylase_N6_adenine_CS"/>
</dbReference>
<evidence type="ECO:0000313" key="5">
    <source>
        <dbReference type="Proteomes" id="UP001156691"/>
    </source>
</evidence>
<keyword evidence="5" id="KW-1185">Reference proteome</keyword>
<dbReference type="InterPro" id="IPR050210">
    <property type="entry name" value="tRNA_Adenine-N(6)_MTase"/>
</dbReference>